<reference evidence="3 4" key="1">
    <citation type="journal article" date="2013" name="Front. Plant Sci.">
        <title>The Reference Genome of the Halophytic Plant Eutrema salsugineum.</title>
        <authorList>
            <person name="Yang R."/>
            <person name="Jarvis D.E."/>
            <person name="Chen H."/>
            <person name="Beilstein M.A."/>
            <person name="Grimwood J."/>
            <person name="Jenkins J."/>
            <person name="Shu S."/>
            <person name="Prochnik S."/>
            <person name="Xin M."/>
            <person name="Ma C."/>
            <person name="Schmutz J."/>
            <person name="Wing R.A."/>
            <person name="Mitchell-Olds T."/>
            <person name="Schumaker K.S."/>
            <person name="Wang X."/>
        </authorList>
    </citation>
    <scope>NUCLEOTIDE SEQUENCE [LARGE SCALE GENOMIC DNA]</scope>
</reference>
<dbReference type="FunFam" id="3.40.50.2000:FF:000037">
    <property type="entry name" value="Glycosyltransferase"/>
    <property type="match status" value="1"/>
</dbReference>
<proteinExistence type="inferred from homology"/>
<evidence type="ECO:0000313" key="3">
    <source>
        <dbReference type="EMBL" id="ESQ43087.1"/>
    </source>
</evidence>
<dbReference type="OMA" id="IHSICYV"/>
<name>V4LKX0_EUTSA</name>
<dbReference type="InterPro" id="IPR002213">
    <property type="entry name" value="UDP_glucos_trans"/>
</dbReference>
<dbReference type="Gene3D" id="3.40.50.2000">
    <property type="entry name" value="Glycogen Phosphorylase B"/>
    <property type="match status" value="2"/>
</dbReference>
<feature type="non-terminal residue" evidence="3">
    <location>
        <position position="375"/>
    </location>
</feature>
<evidence type="ECO:0000313" key="4">
    <source>
        <dbReference type="Proteomes" id="UP000030689"/>
    </source>
</evidence>
<keyword evidence="4" id="KW-1185">Reference proteome</keyword>
<dbReference type="PANTHER" id="PTHR48049">
    <property type="entry name" value="GLYCOSYLTRANSFERASE"/>
    <property type="match status" value="1"/>
</dbReference>
<dbReference type="eggNOG" id="KOG1192">
    <property type="taxonomic scope" value="Eukaryota"/>
</dbReference>
<gene>
    <name evidence="3" type="ORF">EUTSA_v10016070mg</name>
</gene>
<dbReference type="InterPro" id="IPR050481">
    <property type="entry name" value="UDP-glycosyltransf_plant"/>
</dbReference>
<evidence type="ECO:0000256" key="1">
    <source>
        <dbReference type="ARBA" id="ARBA00009995"/>
    </source>
</evidence>
<dbReference type="SUPFAM" id="SSF53756">
    <property type="entry name" value="UDP-Glycosyltransferase/glycogen phosphorylase"/>
    <property type="match status" value="1"/>
</dbReference>
<dbReference type="Pfam" id="PF00201">
    <property type="entry name" value="UDPGT"/>
    <property type="match status" value="1"/>
</dbReference>
<organism evidence="3 4">
    <name type="scientific">Eutrema salsugineum</name>
    <name type="common">Saltwater cress</name>
    <name type="synonym">Sisymbrium salsugineum</name>
    <dbReference type="NCBI Taxonomy" id="72664"/>
    <lineage>
        <taxon>Eukaryota</taxon>
        <taxon>Viridiplantae</taxon>
        <taxon>Streptophyta</taxon>
        <taxon>Embryophyta</taxon>
        <taxon>Tracheophyta</taxon>
        <taxon>Spermatophyta</taxon>
        <taxon>Magnoliopsida</taxon>
        <taxon>eudicotyledons</taxon>
        <taxon>Gunneridae</taxon>
        <taxon>Pentapetalae</taxon>
        <taxon>rosids</taxon>
        <taxon>malvids</taxon>
        <taxon>Brassicales</taxon>
        <taxon>Brassicaceae</taxon>
        <taxon>Eutremeae</taxon>
        <taxon>Eutrema</taxon>
    </lineage>
</organism>
<dbReference type="Gramene" id="ESQ43087">
    <property type="protein sequence ID" value="ESQ43087"/>
    <property type="gene ID" value="EUTSA_v10016070mg"/>
</dbReference>
<dbReference type="KEGG" id="eus:EUTSA_v10016070mg"/>
<dbReference type="CDD" id="cd03784">
    <property type="entry name" value="GT1_Gtf-like"/>
    <property type="match status" value="1"/>
</dbReference>
<protein>
    <recommendedName>
        <fullName evidence="5">UDP-glycosyltransferases domain-containing protein</fullName>
    </recommendedName>
</protein>
<sequence length="375" mass="42372">MDSKFHAFMFPWFAFGHMIPYMHLANKLAETGHMITFLLPKKAQKQLEHLSLFPDNIVFHHITIRPVDGLPVGTETASDIPTSSRKYLSEAMDLTRDQVESAVLALKPDLIFFDFVYWVPEMAKQFRVKSVTYHVVSAAGIAMVLAPDAELGGAPPQSYPSSKVVLSGHDARVYLLFTSSYKRLFDRLNTGLMACDVISIRTCKEVEGKFCDFIERHCRKKVLLTGPMFPEPDKTKPLGDQWSQWLSCQVVLENDQFEELCLGMELTGLPFLVVVKPPRDVSTIQEALPKRFEERVKGRGVVWGGWVEQPLPLILSHPSIGCFVNHCGSESMWESLVSDCQIVFIPQLADQILTTRLLTEELKVSVKVEREEETG</sequence>
<dbReference type="FunFam" id="3.40.50.2000:FF:000087">
    <property type="entry name" value="Glycosyltransferase"/>
    <property type="match status" value="1"/>
</dbReference>
<dbReference type="EMBL" id="KI517464">
    <property type="protein sequence ID" value="ESQ43087.1"/>
    <property type="molecule type" value="Genomic_DNA"/>
</dbReference>
<dbReference type="AlphaFoldDB" id="V4LKX0"/>
<dbReference type="GO" id="GO:0035251">
    <property type="term" value="F:UDP-glucosyltransferase activity"/>
    <property type="evidence" value="ECO:0007669"/>
    <property type="project" value="InterPro"/>
</dbReference>
<keyword evidence="2" id="KW-0808">Transferase</keyword>
<comment type="similarity">
    <text evidence="1">Belongs to the UDP-glycosyltransferase family.</text>
</comment>
<evidence type="ECO:0008006" key="5">
    <source>
        <dbReference type="Google" id="ProtNLM"/>
    </source>
</evidence>
<dbReference type="Proteomes" id="UP000030689">
    <property type="component" value="Unassembled WGS sequence"/>
</dbReference>
<accession>V4LKX0</accession>
<dbReference type="PANTHER" id="PTHR48049:SF20">
    <property type="entry name" value="UDP-GLYCOSYLTRANSFERASE 79B4-RELATED"/>
    <property type="match status" value="1"/>
</dbReference>
<dbReference type="STRING" id="72664.V4LKX0"/>
<evidence type="ECO:0000256" key="2">
    <source>
        <dbReference type="ARBA" id="ARBA00022679"/>
    </source>
</evidence>